<organism evidence="3 4">
    <name type="scientific">Leptothoe spongobia TAU-MAC 1115</name>
    <dbReference type="NCBI Taxonomy" id="1967444"/>
    <lineage>
        <taxon>Bacteria</taxon>
        <taxon>Bacillati</taxon>
        <taxon>Cyanobacteriota</taxon>
        <taxon>Cyanophyceae</taxon>
        <taxon>Nodosilineales</taxon>
        <taxon>Cymatolegaceae</taxon>
        <taxon>Leptothoe</taxon>
        <taxon>Leptothoe spongobia</taxon>
    </lineage>
</organism>
<evidence type="ECO:0000313" key="4">
    <source>
        <dbReference type="Proteomes" id="UP000717364"/>
    </source>
</evidence>
<keyword evidence="1" id="KW-0159">Chromosome partition</keyword>
<dbReference type="EMBL" id="JADOES010000034">
    <property type="protein sequence ID" value="MBT9316850.1"/>
    <property type="molecule type" value="Genomic_DNA"/>
</dbReference>
<dbReference type="GO" id="GO:0007059">
    <property type="term" value="P:chromosome segregation"/>
    <property type="evidence" value="ECO:0007669"/>
    <property type="project" value="UniProtKB-KW"/>
</dbReference>
<protein>
    <recommendedName>
        <fullName evidence="2">Segregation and condensation protein A</fullName>
    </recommendedName>
</protein>
<reference evidence="3" key="2">
    <citation type="journal article" date="2021" name="Mar. Drugs">
        <title>Genome Reduction and Secondary Metabolism of the Marine Sponge-Associated Cyanobacterium Leptothoe.</title>
        <authorList>
            <person name="Konstantinou D."/>
            <person name="Popin R.V."/>
            <person name="Fewer D.P."/>
            <person name="Sivonen K."/>
            <person name="Gkelis S."/>
        </authorList>
    </citation>
    <scope>NUCLEOTIDE SEQUENCE</scope>
    <source>
        <strain evidence="3">TAU-MAC 1115</strain>
    </source>
</reference>
<comment type="caution">
    <text evidence="3">The sequence shown here is derived from an EMBL/GenBank/DDBJ whole genome shotgun (WGS) entry which is preliminary data.</text>
</comment>
<evidence type="ECO:0000256" key="1">
    <source>
        <dbReference type="ARBA" id="ARBA00022829"/>
    </source>
</evidence>
<evidence type="ECO:0000256" key="2">
    <source>
        <dbReference type="ARBA" id="ARBA00044777"/>
    </source>
</evidence>
<dbReference type="Gene3D" id="1.10.10.580">
    <property type="entry name" value="Structural maintenance of chromosome 1. Chain E"/>
    <property type="match status" value="1"/>
</dbReference>
<accession>A0A947DH80</accession>
<dbReference type="Pfam" id="PF02616">
    <property type="entry name" value="SMC_ScpA"/>
    <property type="match status" value="1"/>
</dbReference>
<dbReference type="InterPro" id="IPR003768">
    <property type="entry name" value="ScpA"/>
</dbReference>
<dbReference type="Proteomes" id="UP000717364">
    <property type="component" value="Unassembled WGS sequence"/>
</dbReference>
<dbReference type="RefSeq" id="WP_215609917.1">
    <property type="nucleotide sequence ID" value="NZ_JADOES010000034.1"/>
</dbReference>
<keyword evidence="4" id="KW-1185">Reference proteome</keyword>
<proteinExistence type="predicted"/>
<gene>
    <name evidence="3" type="ORF">IXB50_15585</name>
</gene>
<dbReference type="PANTHER" id="PTHR33969">
    <property type="entry name" value="SEGREGATION AND CONDENSATION PROTEIN A"/>
    <property type="match status" value="1"/>
</dbReference>
<dbReference type="PANTHER" id="PTHR33969:SF2">
    <property type="entry name" value="SEGREGATION AND CONDENSATION PROTEIN A"/>
    <property type="match status" value="1"/>
</dbReference>
<sequence length="285" mass="32761">MANSLAQRAIAFLIDLSERGEIDPWDVNVIDVVDRFLISLKEQAPAVATNGRSPYEKNLSESGQAFLYASMLVLLKADTLIRTEIEEEVVEFEDPEESFEPQGYAKRLPRNLEHYIHRRAVANPPEKRQVTLQELITQLEMMAAAMANPTPRNRNRGAKPHSKRKAISTIAQLAHQENLSEIAEALSTFLDRYWEELESAIDWMDFERLLEHWAHFRPDVLGGPITKELTEEDYRHEKVGVFWGLLFLSSQSKVELAQERFYRDLKVRQLNEATLADVPTYALPD</sequence>
<reference evidence="3" key="1">
    <citation type="submission" date="2020-11" db="EMBL/GenBank/DDBJ databases">
        <authorList>
            <person name="Konstantinou D."/>
            <person name="Gkelis S."/>
            <person name="Popin R."/>
            <person name="Fewer D."/>
            <person name="Sivonen K."/>
        </authorList>
    </citation>
    <scope>NUCLEOTIDE SEQUENCE</scope>
    <source>
        <strain evidence="3">TAU-MAC 1115</strain>
    </source>
</reference>
<name>A0A947DH80_9CYAN</name>
<evidence type="ECO:0000313" key="3">
    <source>
        <dbReference type="EMBL" id="MBT9316850.1"/>
    </source>
</evidence>
<dbReference type="AlphaFoldDB" id="A0A947DH80"/>
<dbReference type="InterPro" id="IPR023093">
    <property type="entry name" value="ScpA-like_C"/>
</dbReference>